<keyword evidence="3" id="KW-1185">Reference proteome</keyword>
<dbReference type="Proteomes" id="UP000053477">
    <property type="component" value="Unassembled WGS sequence"/>
</dbReference>
<reference evidence="2 3" key="1">
    <citation type="submission" date="2015-04" db="EMBL/GenBank/DDBJ databases">
        <title>Complete genome sequence of Schizopora paradoxa KUC8140, a cosmopolitan wood degrader in East Asia.</title>
        <authorList>
            <consortium name="DOE Joint Genome Institute"/>
            <person name="Min B."/>
            <person name="Park H."/>
            <person name="Jang Y."/>
            <person name="Kim J.-J."/>
            <person name="Kim K.H."/>
            <person name="Pangilinan J."/>
            <person name="Lipzen A."/>
            <person name="Riley R."/>
            <person name="Grigoriev I.V."/>
            <person name="Spatafora J.W."/>
            <person name="Choi I.-G."/>
        </authorList>
    </citation>
    <scope>NUCLEOTIDE SEQUENCE [LARGE SCALE GENOMIC DNA]</scope>
    <source>
        <strain evidence="2 3">KUC8140</strain>
    </source>
</reference>
<feature type="region of interest" description="Disordered" evidence="1">
    <location>
        <begin position="522"/>
        <end position="549"/>
    </location>
</feature>
<dbReference type="AlphaFoldDB" id="A0A0H2SHK9"/>
<organism evidence="2 3">
    <name type="scientific">Schizopora paradoxa</name>
    <dbReference type="NCBI Taxonomy" id="27342"/>
    <lineage>
        <taxon>Eukaryota</taxon>
        <taxon>Fungi</taxon>
        <taxon>Dikarya</taxon>
        <taxon>Basidiomycota</taxon>
        <taxon>Agaricomycotina</taxon>
        <taxon>Agaricomycetes</taxon>
        <taxon>Hymenochaetales</taxon>
        <taxon>Schizoporaceae</taxon>
        <taxon>Schizopora</taxon>
    </lineage>
</organism>
<feature type="region of interest" description="Disordered" evidence="1">
    <location>
        <begin position="443"/>
        <end position="486"/>
    </location>
</feature>
<dbReference type="InParanoid" id="A0A0H2SHK9"/>
<name>A0A0H2SHK9_9AGAM</name>
<sequence length="704" mass="76852">MSSLDAVPNEILEHIAFYSGTEELLGPPSSLPILLTLSRKINGALSTATTPHLYARIFAAKFDLAAPLRRLGPSALTASALMGELRSRCIVLKRIRAAKDCLEDKSPGIANGEDMLDDVLSTAYFMMLENDGKNAAQLKDYAHIKSWLTKYWLDPGGRSLSVPLLERAHWPKNDNRAALGMWLLWFFFDPGKYIEDVDMKRKVSVVIKTFTIGAHRYPISAVHWTDFFAAQTADIFASNFDAITSVNDPRPSTGRVIERDARGPRRPITIPFRHFSLENIYFSPPPAALPAIVCYLALCAKEEQVLPTLLEIAGLHDGIPGYHNIAVGSDAFLASLDDEDSSKQSFRWDCQWYRCLAFGGGVEQVFRAGGNTALDAEGLWKTGTYRLGSIEGFWEGVFSYTEFTSYASLLTGAPPQTLHSSLIAKHNQTWKLREYHLLADVPYSSDAPGPSRSSPKSHVPSGMPVVDPFPSTDQQQQQHEGQRLQPKPLPVGEALRAHLPPSSVLTITELADTLKFVLPESYESPPSGMTPFTTESSESADRPGQGFHSNSKKVEYVYHRYRPENEKRVGVEGDVSYAARVKDIIIVGEGHSSWGEFKLLGRIRAFDGLVCLSKEYTEGDRGRWCYRGYLVGAGAGAAAIGAGGGSGANSAAYSGAGAGAAPSPSNCAPAPGSTDGHLVGRWRDTLSPINTDGYEGCFGLTRRR</sequence>
<proteinExistence type="predicted"/>
<accession>A0A0H2SHK9</accession>
<evidence type="ECO:0000313" key="2">
    <source>
        <dbReference type="EMBL" id="KLO16536.1"/>
    </source>
</evidence>
<dbReference type="STRING" id="27342.A0A0H2SHK9"/>
<feature type="compositionally biased region" description="Low complexity" evidence="1">
    <location>
        <begin position="474"/>
        <end position="485"/>
    </location>
</feature>
<evidence type="ECO:0000256" key="1">
    <source>
        <dbReference type="SAM" id="MobiDB-lite"/>
    </source>
</evidence>
<dbReference type="OrthoDB" id="434783at2759"/>
<dbReference type="EMBL" id="KQ085915">
    <property type="protein sequence ID" value="KLO16536.1"/>
    <property type="molecule type" value="Genomic_DNA"/>
</dbReference>
<protein>
    <recommendedName>
        <fullName evidence="4">F-box domain-containing protein</fullName>
    </recommendedName>
</protein>
<evidence type="ECO:0000313" key="3">
    <source>
        <dbReference type="Proteomes" id="UP000053477"/>
    </source>
</evidence>
<gene>
    <name evidence="2" type="ORF">SCHPADRAFT_937878</name>
</gene>
<evidence type="ECO:0008006" key="4">
    <source>
        <dbReference type="Google" id="ProtNLM"/>
    </source>
</evidence>